<accession>A0A8J6H9F9</accession>
<organism evidence="2 3">
    <name type="scientific">Tenebrio molitor</name>
    <name type="common">Yellow mealworm beetle</name>
    <dbReference type="NCBI Taxonomy" id="7067"/>
    <lineage>
        <taxon>Eukaryota</taxon>
        <taxon>Metazoa</taxon>
        <taxon>Ecdysozoa</taxon>
        <taxon>Arthropoda</taxon>
        <taxon>Hexapoda</taxon>
        <taxon>Insecta</taxon>
        <taxon>Pterygota</taxon>
        <taxon>Neoptera</taxon>
        <taxon>Endopterygota</taxon>
        <taxon>Coleoptera</taxon>
        <taxon>Polyphaga</taxon>
        <taxon>Cucujiformia</taxon>
        <taxon>Tenebrionidae</taxon>
        <taxon>Tenebrio</taxon>
    </lineage>
</organism>
<feature type="region of interest" description="Disordered" evidence="1">
    <location>
        <begin position="1"/>
        <end position="157"/>
    </location>
</feature>
<dbReference type="Proteomes" id="UP000719412">
    <property type="component" value="Unassembled WGS sequence"/>
</dbReference>
<reference evidence="2" key="1">
    <citation type="journal article" date="2020" name="J Insects Food Feed">
        <title>The yellow mealworm (Tenebrio molitor) genome: a resource for the emerging insects as food and feed industry.</title>
        <authorList>
            <person name="Eriksson T."/>
            <person name="Andere A."/>
            <person name="Kelstrup H."/>
            <person name="Emery V."/>
            <person name="Picard C."/>
        </authorList>
    </citation>
    <scope>NUCLEOTIDE SEQUENCE</scope>
    <source>
        <strain evidence="2">Stoneville</strain>
        <tissue evidence="2">Whole head</tissue>
    </source>
</reference>
<comment type="caution">
    <text evidence="2">The sequence shown here is derived from an EMBL/GenBank/DDBJ whole genome shotgun (WGS) entry which is preliminary data.</text>
</comment>
<evidence type="ECO:0000313" key="3">
    <source>
        <dbReference type="Proteomes" id="UP000719412"/>
    </source>
</evidence>
<reference evidence="2" key="2">
    <citation type="submission" date="2021-08" db="EMBL/GenBank/DDBJ databases">
        <authorList>
            <person name="Eriksson T."/>
        </authorList>
    </citation>
    <scope>NUCLEOTIDE SEQUENCE</scope>
    <source>
        <strain evidence="2">Stoneville</strain>
        <tissue evidence="2">Whole head</tissue>
    </source>
</reference>
<protein>
    <submittedName>
        <fullName evidence="2">Uncharacterized protein</fullName>
    </submittedName>
</protein>
<proteinExistence type="predicted"/>
<evidence type="ECO:0000313" key="2">
    <source>
        <dbReference type="EMBL" id="KAH0810297.1"/>
    </source>
</evidence>
<sequence>MPPQCTIVVSDNGDKHPRSPSPASVLPTPSPSPTLPLVHTPAPPPVAPLPTPPPAPPAEMAPYLVPPSPAAETLDLSSRSNGEVAAQKVEGPLRTSTPEPTKRSSNPLDVCNLTAKDPPKSPPKKRHLNNLDNRPHPAPKLWSPADNIERHPQEPKKRRVVMAGEIDYSLPITTTYLKYMRSLGCTDEDALKFENKHVSGTPERTSALSGALSKLNGIRRIDNNRCGVTGCSTPKVQTVQTHDRSHCLSTCLSEGLRINSPYGSCSVRHSRSALIAPLSFLHLDNSTSKIGGVSDRDVD</sequence>
<dbReference type="EMBL" id="JABDTM020027582">
    <property type="protein sequence ID" value="KAH0810297.1"/>
    <property type="molecule type" value="Genomic_DNA"/>
</dbReference>
<gene>
    <name evidence="2" type="ORF">GEV33_012488</name>
</gene>
<feature type="compositionally biased region" description="Pro residues" evidence="1">
    <location>
        <begin position="41"/>
        <end position="69"/>
    </location>
</feature>
<keyword evidence="3" id="KW-1185">Reference proteome</keyword>
<evidence type="ECO:0000256" key="1">
    <source>
        <dbReference type="SAM" id="MobiDB-lite"/>
    </source>
</evidence>
<feature type="compositionally biased region" description="Polar residues" evidence="1">
    <location>
        <begin position="94"/>
        <end position="107"/>
    </location>
</feature>
<name>A0A8J6H9F9_TENMO</name>
<dbReference type="AlphaFoldDB" id="A0A8J6H9F9"/>